<comment type="caution">
    <text evidence="2">The sequence shown here is derived from an EMBL/GenBank/DDBJ whole genome shotgun (WGS) entry which is preliminary data.</text>
</comment>
<evidence type="ECO:0000259" key="1">
    <source>
        <dbReference type="PROSITE" id="PS50943"/>
    </source>
</evidence>
<dbReference type="CDD" id="cd00093">
    <property type="entry name" value="HTH_XRE"/>
    <property type="match status" value="1"/>
</dbReference>
<dbReference type="InterPro" id="IPR001387">
    <property type="entry name" value="Cro/C1-type_HTH"/>
</dbReference>
<reference evidence="2 3" key="1">
    <citation type="journal article" date="2021" name="Sci. Rep.">
        <title>The distribution of antibiotic resistance genes in chicken gut microbiota commensals.</title>
        <authorList>
            <person name="Juricova H."/>
            <person name="Matiasovicova J."/>
            <person name="Kubasova T."/>
            <person name="Cejkova D."/>
            <person name="Rychlik I."/>
        </authorList>
    </citation>
    <scope>NUCLEOTIDE SEQUENCE [LARGE SCALE GENOMIC DNA]</scope>
    <source>
        <strain evidence="2 3">An562</strain>
    </source>
</reference>
<accession>A0ABS2GVJ4</accession>
<dbReference type="SUPFAM" id="SSF47413">
    <property type="entry name" value="lambda repressor-like DNA-binding domains"/>
    <property type="match status" value="1"/>
</dbReference>
<name>A0ABS2GVJ4_9BURK</name>
<sequence length="1336" mass="155323">MKPLHPGIYIRMHVLPSDINVTDAAKLLGVTRVALSRLLNGKSALSAAMAQKIATTFDFPIDQLLHTQNVWNDWKTKQIKINSEQKLYVPRLLDFKAKEINEWANDVRSRERFPVLMRVLIHSSNYSIESISVPGNDHSQKRGFDGMVITNLSSPWVPKGYSYWEFGTNQNPLQKAHEDFLQSLKKLPKEERLNSTYVFVTPRNWKSKDKWLEKANDSKEWKNVLAYDAETLEEWIEQSIAGQIWLADELNRANLKFHSLDYYWKLWADGMNPSIKPRIYSSAKEKFLKEIRQYLEHSQEIKPLHIRTSNIKEALALLALVFDKYSTDYFPIVCKSPDLVPRVFEVKNNFLPIFFDKESSEAFLPYCSKQPSIVLCTPEFMVPYTNQFKIIDLPRPNDIDIQDGLTEMGFSLSEIERVKTTMGNNIPTLRRRYALISNQMSPGWENIKNAKDVLLPIFFIGKWQLNNRFDSEIIASFSENLSYEQIKKEAIKLAKLPDAPCKIGKELGAIISREEVFYTVINEQLSENLIRKIFNIANIFIDYLLTDSHKAKYSNELVEGFFSSLAYLSDILKKSPYSLIFSQELNKFVNTVFRLPLSTAFITKIDSILPLLAEIIPKELSRIFKQDLDSGNNALLNLVKPSKNIFSQPNYLGFLTALEKLVWIRESALNALSVLFRLATKPLNENWANSPLETLKYIFDPFLPQAGLSLTELFQIFEKMRDKYPELCWQIAMSIMDPYGTQLTQSPVWIKGNFRTLQVTTNEERQSYLELTFQTCLQWQSYDAEMINSLIKIFYRVKDKKYMNAIWNLIEKWKLSASDTEQVKVKDQIRSIYFSRPSKADFSFTLSREGNRVFHALGSANPYIAHLWLFTKYSPDIKIKDSQLSITEQMEKQRQKGQTQRKKSLTLLINNYGINAILELLSYNPTSITANLIAETALLILDKEALIQFAIEKMIDHTPINDATFRIFSRTLLGSKDTLKRFCDQLRLSSYSKTLIPLLLNAPFNRIIWDFVAELPKSIQNKYWQNVHVDDCIWNEDLNYALEQLYNVNRLSDCLRLFEYRYKSVDIQLQYKILAKLSYPEENRTVRDLLSKENIQFLLGSVELTTLQKLTLEATFCQKLVNGYFHNSDRPELLNIEKYIESQPLLFSLLAQNSFNANPKSFAIIADEHSSDLIKALCHNAHWILMSLQHIPGCSWDDSDIDPKKTINWVNQVLQHTPENDVAYTKYEIGSLFSHCDKDSIDLLWPNHQMCNILEQLGYDELARGFVNGYVNSRGCRWINEKTYQSDEQKALLFEELSQKWCIRYPFVCENIFNRLATEFHRSADSCRSMIERYKF</sequence>
<protein>
    <submittedName>
        <fullName evidence="2">Helix-turn-helix domain-containing protein</fullName>
    </submittedName>
</protein>
<dbReference type="SMART" id="SM00530">
    <property type="entry name" value="HTH_XRE"/>
    <property type="match status" value="1"/>
</dbReference>
<dbReference type="Gene3D" id="1.10.260.40">
    <property type="entry name" value="lambda repressor-like DNA-binding domains"/>
    <property type="match status" value="1"/>
</dbReference>
<dbReference type="PROSITE" id="PS50943">
    <property type="entry name" value="HTH_CROC1"/>
    <property type="match status" value="1"/>
</dbReference>
<organism evidence="2 3">
    <name type="scientific">Parasutterella secunda</name>
    <dbReference type="NCBI Taxonomy" id="626947"/>
    <lineage>
        <taxon>Bacteria</taxon>
        <taxon>Pseudomonadati</taxon>
        <taxon>Pseudomonadota</taxon>
        <taxon>Betaproteobacteria</taxon>
        <taxon>Burkholderiales</taxon>
        <taxon>Sutterellaceae</taxon>
        <taxon>Parasutterella</taxon>
    </lineage>
</organism>
<dbReference type="InterPro" id="IPR010982">
    <property type="entry name" value="Lambda_DNA-bd_dom_sf"/>
</dbReference>
<dbReference type="EMBL" id="JACJKX010000028">
    <property type="protein sequence ID" value="MBM6929414.1"/>
    <property type="molecule type" value="Genomic_DNA"/>
</dbReference>
<gene>
    <name evidence="2" type="ORF">H5985_09090</name>
</gene>
<dbReference type="RefSeq" id="WP_205050995.1">
    <property type="nucleotide sequence ID" value="NZ_JACJKX010000028.1"/>
</dbReference>
<evidence type="ECO:0000313" key="3">
    <source>
        <dbReference type="Proteomes" id="UP000777002"/>
    </source>
</evidence>
<evidence type="ECO:0000313" key="2">
    <source>
        <dbReference type="EMBL" id="MBM6929414.1"/>
    </source>
</evidence>
<feature type="domain" description="HTH cro/C1-type" evidence="1">
    <location>
        <begin position="22"/>
        <end position="64"/>
    </location>
</feature>
<dbReference type="Proteomes" id="UP000777002">
    <property type="component" value="Unassembled WGS sequence"/>
</dbReference>
<dbReference type="Pfam" id="PF01381">
    <property type="entry name" value="HTH_3"/>
    <property type="match status" value="1"/>
</dbReference>
<proteinExistence type="predicted"/>
<keyword evidence="3" id="KW-1185">Reference proteome</keyword>